<dbReference type="SUPFAM" id="SSF52218">
    <property type="entry name" value="Flavoproteins"/>
    <property type="match status" value="1"/>
</dbReference>
<dbReference type="InterPro" id="IPR047964">
    <property type="entry name" value="EFR1-like"/>
</dbReference>
<evidence type="ECO:0000259" key="6">
    <source>
        <dbReference type="PROSITE" id="PS51379"/>
    </source>
</evidence>
<keyword evidence="8" id="KW-1185">Reference proteome</keyword>
<dbReference type="SUPFAM" id="SSF54862">
    <property type="entry name" value="4Fe-4S ferredoxins"/>
    <property type="match status" value="1"/>
</dbReference>
<dbReference type="PANTHER" id="PTHR24960">
    <property type="entry name" value="PHOTOSYSTEM I IRON-SULFUR CENTER-RELATED"/>
    <property type="match status" value="1"/>
</dbReference>
<dbReference type="Gene3D" id="3.30.70.20">
    <property type="match status" value="1"/>
</dbReference>
<dbReference type="NCBIfam" id="NF038196">
    <property type="entry name" value="ferrodoxin_EFR1"/>
    <property type="match status" value="1"/>
</dbReference>
<protein>
    <recommendedName>
        <fullName evidence="6">4Fe-4S ferredoxin-type domain-containing protein</fullName>
    </recommendedName>
</protein>
<evidence type="ECO:0000256" key="5">
    <source>
        <dbReference type="SAM" id="Phobius"/>
    </source>
</evidence>
<organism evidence="7 8">
    <name type="scientific">Blattamonas nauphoetae</name>
    <dbReference type="NCBI Taxonomy" id="2049346"/>
    <lineage>
        <taxon>Eukaryota</taxon>
        <taxon>Metamonada</taxon>
        <taxon>Preaxostyla</taxon>
        <taxon>Oxymonadida</taxon>
        <taxon>Blattamonas</taxon>
    </lineage>
</organism>
<accession>A0ABQ9X827</accession>
<keyword evidence="5" id="KW-1133">Transmembrane helix</keyword>
<sequence>MKTVILFFSNTGSTKSMAVTFQKHLEGAGHSVSLHDGFSILKEYLAAGEKEVTPLLSNYRGALKEADIVGIGSYVFLSTIPKGVETILTKETTPTSLFAKMKYYFSFSSFGHSSGEVTYYLATYLHKKNEFAKYLGSVSQRDPVNDIPRQPPRGRIDEVPTKELKKVDDFGKDLVARLNGGKLPPMHKILTTRHYPADAKPGDYLGPIKIDSEKCTSCLECVTVCPYNALAKPEEGAAVKIPVWDGSSCYGCSRCFNLCPVRAIEFPKVRSEKKEQYFWGRSDPELVRQPIPCFPILMCRAVTKTDIVILLILIVCLQLIPFVFQDSNDDSSFALVSGYS</sequence>
<reference evidence="7 8" key="1">
    <citation type="journal article" date="2022" name="bioRxiv">
        <title>Genomics of Preaxostyla Flagellates Illuminates Evolutionary Transitions and the Path Towards Mitochondrial Loss.</title>
        <authorList>
            <person name="Novak L.V.F."/>
            <person name="Treitli S.C."/>
            <person name="Pyrih J."/>
            <person name="Halakuc P."/>
            <person name="Pipaliya S.V."/>
            <person name="Vacek V."/>
            <person name="Brzon O."/>
            <person name="Soukal P."/>
            <person name="Eme L."/>
            <person name="Dacks J.B."/>
            <person name="Karnkowska A."/>
            <person name="Elias M."/>
            <person name="Hampl V."/>
        </authorList>
    </citation>
    <scope>NUCLEOTIDE SEQUENCE [LARGE SCALE GENOMIC DNA]</scope>
    <source>
        <strain evidence="7">NAU3</strain>
        <tissue evidence="7">Gut</tissue>
    </source>
</reference>
<keyword evidence="5" id="KW-0812">Transmembrane</keyword>
<comment type="caution">
    <text evidence="7">The sequence shown here is derived from an EMBL/GenBank/DDBJ whole genome shotgun (WGS) entry which is preliminary data.</text>
</comment>
<dbReference type="InterPro" id="IPR050157">
    <property type="entry name" value="PSI_iron-sulfur_center"/>
</dbReference>
<dbReference type="PROSITE" id="PS00198">
    <property type="entry name" value="4FE4S_FER_1"/>
    <property type="match status" value="2"/>
</dbReference>
<evidence type="ECO:0000256" key="1">
    <source>
        <dbReference type="ARBA" id="ARBA00022485"/>
    </source>
</evidence>
<evidence type="ECO:0000256" key="3">
    <source>
        <dbReference type="ARBA" id="ARBA00023004"/>
    </source>
</evidence>
<dbReference type="InterPro" id="IPR017900">
    <property type="entry name" value="4Fe4S_Fe_S_CS"/>
</dbReference>
<dbReference type="Pfam" id="PF13187">
    <property type="entry name" value="Fer4_9"/>
    <property type="match status" value="1"/>
</dbReference>
<keyword evidence="1" id="KW-0004">4Fe-4S</keyword>
<feature type="domain" description="4Fe-4S ferredoxin-type" evidence="6">
    <location>
        <begin position="240"/>
        <end position="269"/>
    </location>
</feature>
<evidence type="ECO:0000313" key="7">
    <source>
        <dbReference type="EMBL" id="KAK2948148.1"/>
    </source>
</evidence>
<dbReference type="Proteomes" id="UP001281761">
    <property type="component" value="Unassembled WGS sequence"/>
</dbReference>
<dbReference type="PANTHER" id="PTHR24960:SF79">
    <property type="entry name" value="PHOTOSYSTEM I IRON-SULFUR CENTER"/>
    <property type="match status" value="1"/>
</dbReference>
<keyword evidence="2" id="KW-0479">Metal-binding</keyword>
<feature type="transmembrane region" description="Helical" evidence="5">
    <location>
        <begin position="307"/>
        <end position="324"/>
    </location>
</feature>
<dbReference type="InterPro" id="IPR017896">
    <property type="entry name" value="4Fe4S_Fe-S-bd"/>
</dbReference>
<evidence type="ECO:0000256" key="2">
    <source>
        <dbReference type="ARBA" id="ARBA00022723"/>
    </source>
</evidence>
<keyword evidence="3" id="KW-0408">Iron</keyword>
<dbReference type="EMBL" id="JARBJD010000183">
    <property type="protein sequence ID" value="KAK2948148.1"/>
    <property type="molecule type" value="Genomic_DNA"/>
</dbReference>
<dbReference type="InterPro" id="IPR029039">
    <property type="entry name" value="Flavoprotein-like_sf"/>
</dbReference>
<proteinExistence type="predicted"/>
<keyword evidence="5" id="KW-0472">Membrane</keyword>
<dbReference type="PROSITE" id="PS51379">
    <property type="entry name" value="4FE4S_FER_2"/>
    <property type="match status" value="2"/>
</dbReference>
<gene>
    <name evidence="7" type="ORF">BLNAU_16948</name>
</gene>
<dbReference type="Gene3D" id="3.40.50.360">
    <property type="match status" value="1"/>
</dbReference>
<name>A0ABQ9X827_9EUKA</name>
<evidence type="ECO:0000256" key="4">
    <source>
        <dbReference type="ARBA" id="ARBA00023014"/>
    </source>
</evidence>
<feature type="domain" description="4Fe-4S ferredoxin-type" evidence="6">
    <location>
        <begin position="206"/>
        <end position="235"/>
    </location>
</feature>
<evidence type="ECO:0000313" key="8">
    <source>
        <dbReference type="Proteomes" id="UP001281761"/>
    </source>
</evidence>
<keyword evidence="4" id="KW-0411">Iron-sulfur</keyword>